<dbReference type="Proteomes" id="UP000263753">
    <property type="component" value="Chromosome"/>
</dbReference>
<accession>A0A3B7M172</accession>
<dbReference type="InterPro" id="IPR052714">
    <property type="entry name" value="MFS_Exporter"/>
</dbReference>
<feature type="transmembrane region" description="Helical" evidence="4">
    <location>
        <begin position="144"/>
        <end position="165"/>
    </location>
</feature>
<dbReference type="CDD" id="cd17489">
    <property type="entry name" value="MFS_YfcJ_like"/>
    <property type="match status" value="1"/>
</dbReference>
<dbReference type="PANTHER" id="PTHR23531:SF2">
    <property type="entry name" value="PERMEASE"/>
    <property type="match status" value="1"/>
</dbReference>
<feature type="transmembrane region" description="Helical" evidence="4">
    <location>
        <begin position="288"/>
        <end position="306"/>
    </location>
</feature>
<keyword evidence="2 4" id="KW-1133">Transmembrane helix</keyword>
<keyword evidence="3 4" id="KW-0472">Membrane</keyword>
<sequence length="406" mass="44810">MDIVSASQQRLWNRSFILCVLNNLFLFIYYYALLTVLPVYIMKELGGSVKEAGLALTLFLISSIAVRPFSGLIIQKLGKKRSFRGSELLYTLFAFSYLFADSLWSLLLIRFIHGIWFSVLTTVTVPVANDFIPAHRKGEGMGYFVMSTNLAVVFGPLIALSVIQFTDFQMLFALLTAIICLGFIFCLMIPVQQNVADTDAATSDKAGVPDKTKLGIHDIIEVRAIPIGVVALLTAFAYSSIMSFIAAYAESKHLLASISLFFIVFAVSMIVVRPWVGKIYDRKGASAVIYPSFVCFATGLVMVSMVSGQWLLWLSAVFIGMGYGSLFPCFQTLAIQSAPKQRMGHAVSTFFTLFDAGMAIGSVLLGMVIAQYGFQKTYLLCAVIVMLTLYVYIRLITSRSSAVQFK</sequence>
<evidence type="ECO:0000259" key="5">
    <source>
        <dbReference type="PROSITE" id="PS50850"/>
    </source>
</evidence>
<feature type="transmembrane region" description="Helical" evidence="4">
    <location>
        <begin position="377"/>
        <end position="396"/>
    </location>
</feature>
<dbReference type="RefSeq" id="WP_087513353.1">
    <property type="nucleotide sequence ID" value="NZ_CP032134.1"/>
</dbReference>
<evidence type="ECO:0000256" key="3">
    <source>
        <dbReference type="ARBA" id="ARBA00023136"/>
    </source>
</evidence>
<evidence type="ECO:0000313" key="6">
    <source>
        <dbReference type="EMBL" id="AXY57487.1"/>
    </source>
</evidence>
<dbReference type="SUPFAM" id="SSF103473">
    <property type="entry name" value="MFS general substrate transporter"/>
    <property type="match status" value="1"/>
</dbReference>
<evidence type="ECO:0000256" key="4">
    <source>
        <dbReference type="SAM" id="Phobius"/>
    </source>
</evidence>
<feature type="transmembrane region" description="Helical" evidence="4">
    <location>
        <begin position="347"/>
        <end position="371"/>
    </location>
</feature>
<dbReference type="Gene3D" id="1.20.1250.20">
    <property type="entry name" value="MFS general substrate transporter like domains"/>
    <property type="match status" value="1"/>
</dbReference>
<feature type="domain" description="Major facilitator superfamily (MFS) profile" evidence="5">
    <location>
        <begin position="16"/>
        <end position="400"/>
    </location>
</feature>
<reference evidence="7" key="1">
    <citation type="submission" date="2018-09" db="EMBL/GenBank/DDBJ databases">
        <title>The complete genome of Acinetobacter sp. strain WCHAc010005.</title>
        <authorList>
            <person name="Hu Y."/>
            <person name="Long H."/>
            <person name="Feng Y."/>
            <person name="Zong Z."/>
        </authorList>
    </citation>
    <scope>NUCLEOTIDE SEQUENCE [LARGE SCALE GENOMIC DNA]</scope>
    <source>
        <strain evidence="7">WCHAc010005</strain>
    </source>
</reference>
<feature type="transmembrane region" description="Helical" evidence="4">
    <location>
        <begin position="171"/>
        <end position="191"/>
    </location>
</feature>
<proteinExistence type="predicted"/>
<protein>
    <submittedName>
        <fullName evidence="6">MFS transporter</fullName>
    </submittedName>
</protein>
<dbReference type="Pfam" id="PF07690">
    <property type="entry name" value="MFS_1"/>
    <property type="match status" value="1"/>
</dbReference>
<feature type="transmembrane region" description="Helical" evidence="4">
    <location>
        <begin position="254"/>
        <end position="276"/>
    </location>
</feature>
<dbReference type="EMBL" id="CP032134">
    <property type="protein sequence ID" value="AXY57487.1"/>
    <property type="molecule type" value="Genomic_DNA"/>
</dbReference>
<name>A0A3B7M172_9GAMM</name>
<dbReference type="InterPro" id="IPR020846">
    <property type="entry name" value="MFS_dom"/>
</dbReference>
<dbReference type="AlphaFoldDB" id="A0A3B7M172"/>
<feature type="transmembrane region" description="Helical" evidence="4">
    <location>
        <begin position="312"/>
        <end position="335"/>
    </location>
</feature>
<dbReference type="PROSITE" id="PS50850">
    <property type="entry name" value="MFS"/>
    <property type="match status" value="1"/>
</dbReference>
<evidence type="ECO:0000256" key="1">
    <source>
        <dbReference type="ARBA" id="ARBA00022692"/>
    </source>
</evidence>
<dbReference type="InterPro" id="IPR011701">
    <property type="entry name" value="MFS"/>
</dbReference>
<feature type="transmembrane region" description="Helical" evidence="4">
    <location>
        <begin position="115"/>
        <end position="132"/>
    </location>
</feature>
<evidence type="ECO:0000313" key="7">
    <source>
        <dbReference type="Proteomes" id="UP000263753"/>
    </source>
</evidence>
<organism evidence="6 7">
    <name type="scientific">Acinetobacter chinensis</name>
    <dbReference type="NCBI Taxonomy" id="2004650"/>
    <lineage>
        <taxon>Bacteria</taxon>
        <taxon>Pseudomonadati</taxon>
        <taxon>Pseudomonadota</taxon>
        <taxon>Gammaproteobacteria</taxon>
        <taxon>Moraxellales</taxon>
        <taxon>Moraxellaceae</taxon>
        <taxon>Acinetobacter</taxon>
    </lineage>
</organism>
<dbReference type="KEGG" id="achi:CDG60_13475"/>
<feature type="transmembrane region" description="Helical" evidence="4">
    <location>
        <begin position="12"/>
        <end position="32"/>
    </location>
</feature>
<dbReference type="InterPro" id="IPR036259">
    <property type="entry name" value="MFS_trans_sf"/>
</dbReference>
<feature type="transmembrane region" description="Helical" evidence="4">
    <location>
        <begin position="52"/>
        <end position="75"/>
    </location>
</feature>
<dbReference type="PANTHER" id="PTHR23531">
    <property type="entry name" value="QUINOLENE RESISTANCE PROTEIN NORA"/>
    <property type="match status" value="1"/>
</dbReference>
<gene>
    <name evidence="6" type="ORF">CDG60_13475</name>
</gene>
<dbReference type="GO" id="GO:0022857">
    <property type="term" value="F:transmembrane transporter activity"/>
    <property type="evidence" value="ECO:0007669"/>
    <property type="project" value="InterPro"/>
</dbReference>
<feature type="transmembrane region" description="Helical" evidence="4">
    <location>
        <begin position="224"/>
        <end position="248"/>
    </location>
</feature>
<keyword evidence="1 4" id="KW-0812">Transmembrane</keyword>
<evidence type="ECO:0000256" key="2">
    <source>
        <dbReference type="ARBA" id="ARBA00022989"/>
    </source>
</evidence>